<evidence type="ECO:0000259" key="1">
    <source>
        <dbReference type="Pfam" id="PF10040"/>
    </source>
</evidence>
<evidence type="ECO:0000313" key="3">
    <source>
        <dbReference type="Proteomes" id="UP000269923"/>
    </source>
</evidence>
<comment type="caution">
    <text evidence="2">The sequence shown here is derived from an EMBL/GenBank/DDBJ whole genome shotgun (WGS) entry which is preliminary data.</text>
</comment>
<sequence>MDSLSVLPKVLPLARYRYTFCLQRDLHLPAFAGSTLRGVWGHALLDLMCTCPTGQVQHHRDCPYRSLFEAPAVTGIHKSQQQTPPQPYVLEVPAHEQQFYAAGRHYSFQMVLFGTARLLLPMITAAWVRAFDKGVGKNRATGKLAGLAVETAQGWQDLPVTGLIPLHPNQLYLPQQYPQNVVMHLNAPLRIQRQRKPLYPAELNTDALLRQVFRRVSTVSRLYWQQPLTIDFQELMQQAQSIRSTPELHWYACERYSNRQHKRIPLGGVLGQWRLENLPPWWAELLYIGQWLHIGKETVFGLGAYRLEALSECTNL</sequence>
<accession>A0A3P2A5V1</accession>
<proteinExistence type="predicted"/>
<organism evidence="2 3">
    <name type="scientific">Conchiformibius steedae</name>
    <dbReference type="NCBI Taxonomy" id="153493"/>
    <lineage>
        <taxon>Bacteria</taxon>
        <taxon>Pseudomonadati</taxon>
        <taxon>Pseudomonadota</taxon>
        <taxon>Betaproteobacteria</taxon>
        <taxon>Neisseriales</taxon>
        <taxon>Neisseriaceae</taxon>
        <taxon>Conchiformibius</taxon>
    </lineage>
</organism>
<keyword evidence="3" id="KW-1185">Reference proteome</keyword>
<dbReference type="InterPro" id="IPR019267">
    <property type="entry name" value="CRISPR-assoc_Cas6_C"/>
</dbReference>
<dbReference type="Gene3D" id="3.30.70.1900">
    <property type="match status" value="1"/>
</dbReference>
<dbReference type="EMBL" id="RQYC01000013">
    <property type="protein sequence ID" value="RRD89600.1"/>
    <property type="molecule type" value="Genomic_DNA"/>
</dbReference>
<dbReference type="AlphaFoldDB" id="A0A3P2A5V1"/>
<evidence type="ECO:0000313" key="2">
    <source>
        <dbReference type="EMBL" id="RRD89600.1"/>
    </source>
</evidence>
<dbReference type="RefSeq" id="WP_124795498.1">
    <property type="nucleotide sequence ID" value="NZ_RQYC01000013.1"/>
</dbReference>
<dbReference type="Proteomes" id="UP000269923">
    <property type="component" value="Unassembled WGS sequence"/>
</dbReference>
<reference evidence="2 3" key="1">
    <citation type="submission" date="2018-11" db="EMBL/GenBank/DDBJ databases">
        <title>Genomes From Bacteria Associated with the Canine Oral Cavity: a Test Case for Automated Genome-Based Taxonomic Assignment.</title>
        <authorList>
            <person name="Coil D.A."/>
            <person name="Jospin G."/>
            <person name="Darling A.E."/>
            <person name="Wallis C."/>
            <person name="Davis I.J."/>
            <person name="Harris S."/>
            <person name="Eisen J.A."/>
            <person name="Holcombe L.J."/>
            <person name="O'Flynn C."/>
        </authorList>
    </citation>
    <scope>NUCLEOTIDE SEQUENCE [LARGE SCALE GENOMIC DNA]</scope>
    <source>
        <strain evidence="2 3">COT-280</strain>
    </source>
</reference>
<dbReference type="OrthoDB" id="9787241at2"/>
<protein>
    <submittedName>
        <fullName evidence="2">CRISPR system precrRNA processing endoribonuclease RAMP protein Cas6</fullName>
    </submittedName>
</protein>
<gene>
    <name evidence="2" type="ORF">EII21_08210</name>
</gene>
<feature type="domain" description="CRISPR-associated protein Cas6 C-terminal" evidence="1">
    <location>
        <begin position="184"/>
        <end position="305"/>
    </location>
</feature>
<name>A0A3P2A5V1_9NEIS</name>
<dbReference type="Pfam" id="PF10040">
    <property type="entry name" value="CRISPR_Cas6"/>
    <property type="match status" value="1"/>
</dbReference>